<keyword evidence="3 5" id="KW-0808">Transferase</keyword>
<dbReference type="InterPro" id="IPR001977">
    <property type="entry name" value="Depp_CoAkinase"/>
</dbReference>
<comment type="caution">
    <text evidence="5">The sequence shown here is derived from an EMBL/GenBank/DDBJ whole genome shotgun (WGS) entry which is preliminary data.</text>
</comment>
<organism evidence="5 6">
    <name type="scientific">Peptoniphilus stercorisuis</name>
    <dbReference type="NCBI Taxonomy" id="1436965"/>
    <lineage>
        <taxon>Bacteria</taxon>
        <taxon>Bacillati</taxon>
        <taxon>Bacillota</taxon>
        <taxon>Tissierellia</taxon>
        <taxon>Tissierellales</taxon>
        <taxon>Peptoniphilaceae</taxon>
        <taxon>Peptoniphilus</taxon>
    </lineage>
</organism>
<evidence type="ECO:0000256" key="1">
    <source>
        <dbReference type="ARBA" id="ARBA00022741"/>
    </source>
</evidence>
<dbReference type="NCBIfam" id="TIGR00152">
    <property type="entry name" value="dephospho-CoA kinase"/>
    <property type="match status" value="1"/>
</dbReference>
<comment type="pathway">
    <text evidence="3">Cofactor biosynthesis; coenzyme A biosynthesis; CoA from (R)-pantothenate: step 5/5.</text>
</comment>
<keyword evidence="3" id="KW-0963">Cytoplasm</keyword>
<dbReference type="SUPFAM" id="SSF52540">
    <property type="entry name" value="P-loop containing nucleoside triphosphate hydrolases"/>
    <property type="match status" value="1"/>
</dbReference>
<dbReference type="CDD" id="cd02022">
    <property type="entry name" value="DPCK"/>
    <property type="match status" value="1"/>
</dbReference>
<sequence>MKQSKVVGLTGSIATGKSAASNIIKSLGYDLIDADKIAREIINDEDIIKNIKENFGEDIYINNNLNREKLGKIIFEDSEKRKILNEITHPKIYSKIKAYIIEGKSEIIFLDIPLLIETLSDIEKYDLHLDEIWLIYVNRETQIKRLMERDNIDYDYALEKVSSQMSVEDKLSYADVVIDNSLTKEDLEEKIKKELSNFKRR</sequence>
<comment type="function">
    <text evidence="3">Catalyzes the phosphorylation of the 3'-hydroxyl group of dephosphocoenzyme A to form coenzyme A.</text>
</comment>
<dbReference type="Proteomes" id="UP001519306">
    <property type="component" value="Unassembled WGS sequence"/>
</dbReference>
<dbReference type="PANTHER" id="PTHR10695:SF46">
    <property type="entry name" value="BIFUNCTIONAL COENZYME A SYNTHASE-RELATED"/>
    <property type="match status" value="1"/>
</dbReference>
<dbReference type="PROSITE" id="PS51219">
    <property type="entry name" value="DPCK"/>
    <property type="match status" value="1"/>
</dbReference>
<dbReference type="GO" id="GO:0004140">
    <property type="term" value="F:dephospho-CoA kinase activity"/>
    <property type="evidence" value="ECO:0007669"/>
    <property type="project" value="UniProtKB-EC"/>
</dbReference>
<evidence type="ECO:0000313" key="5">
    <source>
        <dbReference type="EMBL" id="MBP2024731.1"/>
    </source>
</evidence>
<dbReference type="InterPro" id="IPR027417">
    <property type="entry name" value="P-loop_NTPase"/>
</dbReference>
<proteinExistence type="inferred from homology"/>
<comment type="similarity">
    <text evidence="3">Belongs to the CoaE family.</text>
</comment>
<keyword evidence="3" id="KW-0173">Coenzyme A biosynthesis</keyword>
<dbReference type="Gene3D" id="3.40.50.300">
    <property type="entry name" value="P-loop containing nucleotide triphosphate hydrolases"/>
    <property type="match status" value="1"/>
</dbReference>
<dbReference type="EC" id="2.7.1.24" evidence="3 4"/>
<keyword evidence="3 5" id="KW-0418">Kinase</keyword>
<dbReference type="Pfam" id="PF01121">
    <property type="entry name" value="CoaE"/>
    <property type="match status" value="1"/>
</dbReference>
<protein>
    <recommendedName>
        <fullName evidence="3 4">Dephospho-CoA kinase</fullName>
        <ecNumber evidence="3 4">2.7.1.24</ecNumber>
    </recommendedName>
    <alternativeName>
        <fullName evidence="3">Dephosphocoenzyme A kinase</fullName>
    </alternativeName>
</protein>
<dbReference type="RefSeq" id="WP_210060040.1">
    <property type="nucleotide sequence ID" value="NZ_JAGGLJ010000002.1"/>
</dbReference>
<keyword evidence="2 3" id="KW-0067">ATP-binding</keyword>
<evidence type="ECO:0000256" key="2">
    <source>
        <dbReference type="ARBA" id="ARBA00022840"/>
    </source>
</evidence>
<comment type="catalytic activity">
    <reaction evidence="3">
        <text>3'-dephospho-CoA + ATP = ADP + CoA + H(+)</text>
        <dbReference type="Rhea" id="RHEA:18245"/>
        <dbReference type="ChEBI" id="CHEBI:15378"/>
        <dbReference type="ChEBI" id="CHEBI:30616"/>
        <dbReference type="ChEBI" id="CHEBI:57287"/>
        <dbReference type="ChEBI" id="CHEBI:57328"/>
        <dbReference type="ChEBI" id="CHEBI:456216"/>
        <dbReference type="EC" id="2.7.1.24"/>
    </reaction>
</comment>
<dbReference type="EMBL" id="JAGGLJ010000002">
    <property type="protein sequence ID" value="MBP2024731.1"/>
    <property type="molecule type" value="Genomic_DNA"/>
</dbReference>
<keyword evidence="1 3" id="KW-0547">Nucleotide-binding</keyword>
<dbReference type="PANTHER" id="PTHR10695">
    <property type="entry name" value="DEPHOSPHO-COA KINASE-RELATED"/>
    <property type="match status" value="1"/>
</dbReference>
<keyword evidence="6" id="KW-1185">Reference proteome</keyword>
<gene>
    <name evidence="3" type="primary">coaE</name>
    <name evidence="5" type="ORF">J2Z71_000247</name>
</gene>
<reference evidence="5 6" key="1">
    <citation type="submission" date="2021-03" db="EMBL/GenBank/DDBJ databases">
        <title>Genomic Encyclopedia of Type Strains, Phase IV (KMG-IV): sequencing the most valuable type-strain genomes for metagenomic binning, comparative biology and taxonomic classification.</title>
        <authorList>
            <person name="Goeker M."/>
        </authorList>
    </citation>
    <scope>NUCLEOTIDE SEQUENCE [LARGE SCALE GENOMIC DNA]</scope>
    <source>
        <strain evidence="5 6">DSM 27563</strain>
    </source>
</reference>
<dbReference type="HAMAP" id="MF_00376">
    <property type="entry name" value="Dephospho_CoA_kinase"/>
    <property type="match status" value="1"/>
</dbReference>
<name>A0ABS4KAD0_9FIRM</name>
<evidence type="ECO:0000256" key="3">
    <source>
        <dbReference type="HAMAP-Rule" id="MF_00376"/>
    </source>
</evidence>
<comment type="subcellular location">
    <subcellularLocation>
        <location evidence="3">Cytoplasm</location>
    </subcellularLocation>
</comment>
<accession>A0ABS4KAD0</accession>
<evidence type="ECO:0000256" key="4">
    <source>
        <dbReference type="NCBIfam" id="TIGR00152"/>
    </source>
</evidence>
<feature type="binding site" evidence="3">
    <location>
        <begin position="14"/>
        <end position="19"/>
    </location>
    <ligand>
        <name>ATP</name>
        <dbReference type="ChEBI" id="CHEBI:30616"/>
    </ligand>
</feature>
<evidence type="ECO:0000313" key="6">
    <source>
        <dbReference type="Proteomes" id="UP001519306"/>
    </source>
</evidence>